<dbReference type="RefSeq" id="WP_311360123.1">
    <property type="nucleotide sequence ID" value="NZ_JAVRIE010000001.1"/>
</dbReference>
<dbReference type="GO" id="GO:0043709">
    <property type="term" value="P:cell adhesion involved in single-species biofilm formation"/>
    <property type="evidence" value="ECO:0007669"/>
    <property type="project" value="TreeGrafter"/>
</dbReference>
<accession>A0AAW8QZA7</accession>
<keyword evidence="5" id="KW-0548">Nucleotidyltransferase</keyword>
<dbReference type="InterPro" id="IPR050469">
    <property type="entry name" value="Diguanylate_Cyclase"/>
</dbReference>
<dbReference type="PROSITE" id="PS50887">
    <property type="entry name" value="GGDEF"/>
    <property type="match status" value="1"/>
</dbReference>
<evidence type="ECO:0000256" key="1">
    <source>
        <dbReference type="ARBA" id="ARBA00012528"/>
    </source>
</evidence>
<dbReference type="PANTHER" id="PTHR45138:SF9">
    <property type="entry name" value="DIGUANYLATE CYCLASE DGCM-RELATED"/>
    <property type="match status" value="1"/>
</dbReference>
<dbReference type="GO" id="GO:1902201">
    <property type="term" value="P:negative regulation of bacterial-type flagellum-dependent cell motility"/>
    <property type="evidence" value="ECO:0007669"/>
    <property type="project" value="TreeGrafter"/>
</dbReference>
<feature type="transmembrane region" description="Helical" evidence="3">
    <location>
        <begin position="128"/>
        <end position="153"/>
    </location>
</feature>
<keyword evidence="6" id="KW-1185">Reference proteome</keyword>
<feature type="domain" description="GGDEF" evidence="4">
    <location>
        <begin position="267"/>
        <end position="418"/>
    </location>
</feature>
<dbReference type="SUPFAM" id="SSF55073">
    <property type="entry name" value="Nucleotide cyclase"/>
    <property type="match status" value="1"/>
</dbReference>
<feature type="transmembrane region" description="Helical" evidence="3">
    <location>
        <begin position="220"/>
        <end position="237"/>
    </location>
</feature>
<proteinExistence type="predicted"/>
<name>A0AAW8QZA7_9ALTE</name>
<dbReference type="GO" id="GO:0052621">
    <property type="term" value="F:diguanylate cyclase activity"/>
    <property type="evidence" value="ECO:0007669"/>
    <property type="project" value="UniProtKB-EC"/>
</dbReference>
<dbReference type="Pfam" id="PF00990">
    <property type="entry name" value="GGDEF"/>
    <property type="match status" value="1"/>
</dbReference>
<dbReference type="InterPro" id="IPR029787">
    <property type="entry name" value="Nucleotide_cyclase"/>
</dbReference>
<evidence type="ECO:0000313" key="6">
    <source>
        <dbReference type="Proteomes" id="UP001249020"/>
    </source>
</evidence>
<keyword evidence="3" id="KW-0472">Membrane</keyword>
<keyword evidence="3" id="KW-1133">Transmembrane helix</keyword>
<dbReference type="Proteomes" id="UP001249020">
    <property type="component" value="Unassembled WGS sequence"/>
</dbReference>
<feature type="transmembrane region" description="Helical" evidence="3">
    <location>
        <begin position="103"/>
        <end position="121"/>
    </location>
</feature>
<comment type="catalytic activity">
    <reaction evidence="2">
        <text>2 GTP = 3',3'-c-di-GMP + 2 diphosphate</text>
        <dbReference type="Rhea" id="RHEA:24898"/>
        <dbReference type="ChEBI" id="CHEBI:33019"/>
        <dbReference type="ChEBI" id="CHEBI:37565"/>
        <dbReference type="ChEBI" id="CHEBI:58805"/>
        <dbReference type="EC" id="2.7.7.65"/>
    </reaction>
</comment>
<feature type="transmembrane region" description="Helical" evidence="3">
    <location>
        <begin position="199"/>
        <end position="214"/>
    </location>
</feature>
<evidence type="ECO:0000256" key="3">
    <source>
        <dbReference type="SAM" id="Phobius"/>
    </source>
</evidence>
<comment type="caution">
    <text evidence="5">The sequence shown here is derived from an EMBL/GenBank/DDBJ whole genome shotgun (WGS) entry which is preliminary data.</text>
</comment>
<dbReference type="CDD" id="cd01949">
    <property type="entry name" value="GGDEF"/>
    <property type="match status" value="1"/>
</dbReference>
<evidence type="ECO:0000259" key="4">
    <source>
        <dbReference type="PROSITE" id="PS50887"/>
    </source>
</evidence>
<evidence type="ECO:0000256" key="2">
    <source>
        <dbReference type="ARBA" id="ARBA00034247"/>
    </source>
</evidence>
<dbReference type="InterPro" id="IPR043128">
    <property type="entry name" value="Rev_trsase/Diguanyl_cyclase"/>
</dbReference>
<dbReference type="AlphaFoldDB" id="A0AAW8QZA7"/>
<dbReference type="EMBL" id="JAVRIE010000001">
    <property type="protein sequence ID" value="MDT0581316.1"/>
    <property type="molecule type" value="Genomic_DNA"/>
</dbReference>
<evidence type="ECO:0000313" key="5">
    <source>
        <dbReference type="EMBL" id="MDT0581316.1"/>
    </source>
</evidence>
<dbReference type="GO" id="GO:0005886">
    <property type="term" value="C:plasma membrane"/>
    <property type="evidence" value="ECO:0007669"/>
    <property type="project" value="TreeGrafter"/>
</dbReference>
<dbReference type="SMART" id="SM00267">
    <property type="entry name" value="GGDEF"/>
    <property type="match status" value="1"/>
</dbReference>
<feature type="transmembrane region" description="Helical" evidence="3">
    <location>
        <begin position="64"/>
        <end position="83"/>
    </location>
</feature>
<organism evidence="5 6">
    <name type="scientific">Brumicola blandensis</name>
    <dbReference type="NCBI Taxonomy" id="3075611"/>
    <lineage>
        <taxon>Bacteria</taxon>
        <taxon>Pseudomonadati</taxon>
        <taxon>Pseudomonadota</taxon>
        <taxon>Gammaproteobacteria</taxon>
        <taxon>Alteromonadales</taxon>
        <taxon>Alteromonadaceae</taxon>
        <taxon>Brumicola</taxon>
    </lineage>
</organism>
<gene>
    <name evidence="5" type="ORF">RM544_02090</name>
</gene>
<feature type="transmembrane region" description="Helical" evidence="3">
    <location>
        <begin position="173"/>
        <end position="192"/>
    </location>
</feature>
<dbReference type="Gene3D" id="3.30.70.270">
    <property type="match status" value="1"/>
</dbReference>
<protein>
    <recommendedName>
        <fullName evidence="1">diguanylate cyclase</fullName>
        <ecNumber evidence="1">2.7.7.65</ecNumber>
    </recommendedName>
</protein>
<feature type="transmembrane region" description="Helical" evidence="3">
    <location>
        <begin position="7"/>
        <end position="24"/>
    </location>
</feature>
<sequence length="418" mass="47014">MTARNSIISMLFVCLSCLATMFFVEQRWHDQVASPLSNLVPFISIILFVVVIFTLALRQALTMYVASIIALSTIAHFYILPYFSEQQALANAPLMLKLQTEHLLMSFIVLLPIFGLITIPAHRLIKSFLYLLGSLIAWVFFSIVISKAEPIVIEVSTKVFSSIAMHNPFETFWFTPLEFALICITMVAMLVIVLGSHKNLYLLAIAVMAGYVIAKPSPVSIVLLACLASLLCLYSAIMNSRNMAFNDELTSIPARRSMTQYADELSRHFTVVMIDVDHFKRFNDKYGHDSGDDVLKLVASKIAKTRNGARAFRYGGEEFTLVFDGKYIDDVRETIEDLRVEIESYPMAIRVQKRSQKSASQSRNRRQSPLRQEIVKVTCSFGIAESLSGSKDFKPTLKRADNALYKAKKAGRNCVRTA</sequence>
<dbReference type="InterPro" id="IPR000160">
    <property type="entry name" value="GGDEF_dom"/>
</dbReference>
<keyword evidence="3" id="KW-0812">Transmembrane</keyword>
<dbReference type="PANTHER" id="PTHR45138">
    <property type="entry name" value="REGULATORY COMPONENTS OF SENSORY TRANSDUCTION SYSTEM"/>
    <property type="match status" value="1"/>
</dbReference>
<dbReference type="NCBIfam" id="TIGR00254">
    <property type="entry name" value="GGDEF"/>
    <property type="match status" value="1"/>
</dbReference>
<keyword evidence="5" id="KW-0808">Transferase</keyword>
<reference evidence="5 6" key="1">
    <citation type="submission" date="2023-09" db="EMBL/GenBank/DDBJ databases">
        <authorList>
            <person name="Rey-Velasco X."/>
        </authorList>
    </citation>
    <scope>NUCLEOTIDE SEQUENCE [LARGE SCALE GENOMIC DNA]</scope>
    <source>
        <strain evidence="5 6">W409</strain>
    </source>
</reference>
<dbReference type="EC" id="2.7.7.65" evidence="1"/>
<feature type="transmembrane region" description="Helical" evidence="3">
    <location>
        <begin position="36"/>
        <end position="57"/>
    </location>
</feature>